<gene>
    <name evidence="2" type="ORF">HRbin17_01900</name>
</gene>
<evidence type="ECO:0000313" key="2">
    <source>
        <dbReference type="EMBL" id="GBC99378.1"/>
    </source>
</evidence>
<organism evidence="2 3">
    <name type="scientific">Candidatus Fervidibacter japonicus</name>
    <dbReference type="NCBI Taxonomy" id="2035412"/>
    <lineage>
        <taxon>Bacteria</taxon>
        <taxon>Candidatus Fervidibacterota</taxon>
        <taxon>Candidatus Fervidibacter</taxon>
    </lineage>
</organism>
<name>A0A2H5XDW1_9BACT</name>
<dbReference type="InterPro" id="IPR012495">
    <property type="entry name" value="TadE-like_dom"/>
</dbReference>
<comment type="caution">
    <text evidence="2">The sequence shown here is derived from an EMBL/GenBank/DDBJ whole genome shotgun (WGS) entry which is preliminary data.</text>
</comment>
<dbReference type="Proteomes" id="UP000236173">
    <property type="component" value="Unassembled WGS sequence"/>
</dbReference>
<feature type="domain" description="TadE-like" evidence="1">
    <location>
        <begin position="2"/>
        <end position="39"/>
    </location>
</feature>
<sequence>MELALVASVLILLVTGTLVFGQLFMWLHTLNNAVRDAARLGATCYDPDNDGNLNEHIVARICQATAGFPNQNSITITITERDPSGNLLEPVIVTSCQATAVPPGIRRRGGSLTVTVTYDAPVVPIPGVLSSPRRLRSSATFRMECDRN</sequence>
<dbReference type="EMBL" id="BEHT01000026">
    <property type="protein sequence ID" value="GBC99378.1"/>
    <property type="molecule type" value="Genomic_DNA"/>
</dbReference>
<protein>
    <recommendedName>
        <fullName evidence="1">TadE-like domain-containing protein</fullName>
    </recommendedName>
</protein>
<dbReference type="Pfam" id="PF07811">
    <property type="entry name" value="TadE"/>
    <property type="match status" value="1"/>
</dbReference>
<reference evidence="3" key="1">
    <citation type="submission" date="2017-09" db="EMBL/GenBank/DDBJ databases">
        <title>Metaegenomics of thermophilic ammonia-oxidizing enrichment culture.</title>
        <authorList>
            <person name="Kato S."/>
            <person name="Suzuki K."/>
        </authorList>
    </citation>
    <scope>NUCLEOTIDE SEQUENCE [LARGE SCALE GENOMIC DNA]</scope>
</reference>
<accession>A0A2H5XDW1</accession>
<dbReference type="AlphaFoldDB" id="A0A2H5XDW1"/>
<evidence type="ECO:0000259" key="1">
    <source>
        <dbReference type="Pfam" id="PF07811"/>
    </source>
</evidence>
<proteinExistence type="predicted"/>
<evidence type="ECO:0000313" key="3">
    <source>
        <dbReference type="Proteomes" id="UP000236173"/>
    </source>
</evidence>